<comment type="caution">
    <text evidence="1">The sequence shown here is derived from an EMBL/GenBank/DDBJ whole genome shotgun (WGS) entry which is preliminary data.</text>
</comment>
<dbReference type="RefSeq" id="WP_105349984.1">
    <property type="nucleotide sequence ID" value="NZ_PUIA01000016.1"/>
</dbReference>
<accession>A0A2S8G3R1</accession>
<dbReference type="Proteomes" id="UP000240009">
    <property type="component" value="Unassembled WGS sequence"/>
</dbReference>
<name>A0A2S8G3R1_9BACT</name>
<proteinExistence type="predicted"/>
<sequence>MDAHVIERQFERMGGRVKVVPARGRKIRSDVSIDVGRDAEGEFFEISLGTQAEPDLRVIDVRPDIRHLLLLTEQEDGKHKFLCGHDERHWFVAAVPERATVSNVITAFDALKPRDVHNRERQLKVKPKKRNRRKNDAFVRQGEWFFVPVQPWQHIDQRWVLRNEPINRGGGKPHICEELVRQGGELVYVSPQHPNGLTERQYEKLISKKPKLKKLSWITQRRNPGVFVRGKVRHADHKTICLDGWHQVIMNTETESVAMRHVAFID</sequence>
<evidence type="ECO:0000313" key="1">
    <source>
        <dbReference type="EMBL" id="PQO38784.1"/>
    </source>
</evidence>
<dbReference type="AlphaFoldDB" id="A0A2S8G3R1"/>
<organism evidence="1 2">
    <name type="scientific">Blastopirellula marina</name>
    <dbReference type="NCBI Taxonomy" id="124"/>
    <lineage>
        <taxon>Bacteria</taxon>
        <taxon>Pseudomonadati</taxon>
        <taxon>Planctomycetota</taxon>
        <taxon>Planctomycetia</taxon>
        <taxon>Pirellulales</taxon>
        <taxon>Pirellulaceae</taxon>
        <taxon>Blastopirellula</taxon>
    </lineage>
</organism>
<gene>
    <name evidence="1" type="ORF">C5Y96_02635</name>
</gene>
<reference evidence="1 2" key="1">
    <citation type="submission" date="2018-02" db="EMBL/GenBank/DDBJ databases">
        <title>Comparative genomes isolates from brazilian mangrove.</title>
        <authorList>
            <person name="Araujo J.E."/>
            <person name="Taketani R.G."/>
            <person name="Silva M.C.P."/>
            <person name="Loureco M.V."/>
            <person name="Andreote F.D."/>
        </authorList>
    </citation>
    <scope>NUCLEOTIDE SEQUENCE [LARGE SCALE GENOMIC DNA]</scope>
    <source>
        <strain evidence="1 2">HEX-2 MGV</strain>
    </source>
</reference>
<dbReference type="OrthoDB" id="250053at2"/>
<evidence type="ECO:0000313" key="2">
    <source>
        <dbReference type="Proteomes" id="UP000240009"/>
    </source>
</evidence>
<dbReference type="EMBL" id="PUIA01000016">
    <property type="protein sequence ID" value="PQO38784.1"/>
    <property type="molecule type" value="Genomic_DNA"/>
</dbReference>
<protein>
    <submittedName>
        <fullName evidence="1">Uncharacterized protein</fullName>
    </submittedName>
</protein>